<proteinExistence type="predicted"/>
<dbReference type="EMBL" id="JAHIBW010000015">
    <property type="protein sequence ID" value="KAG7304411.1"/>
    <property type="molecule type" value="Genomic_DNA"/>
</dbReference>
<organism evidence="2 3">
    <name type="scientific">Plutella xylostella</name>
    <name type="common">Diamondback moth</name>
    <name type="synonym">Plutella maculipennis</name>
    <dbReference type="NCBI Taxonomy" id="51655"/>
    <lineage>
        <taxon>Eukaryota</taxon>
        <taxon>Metazoa</taxon>
        <taxon>Ecdysozoa</taxon>
        <taxon>Arthropoda</taxon>
        <taxon>Hexapoda</taxon>
        <taxon>Insecta</taxon>
        <taxon>Pterygota</taxon>
        <taxon>Neoptera</taxon>
        <taxon>Endopterygota</taxon>
        <taxon>Lepidoptera</taxon>
        <taxon>Glossata</taxon>
        <taxon>Ditrysia</taxon>
        <taxon>Yponomeutoidea</taxon>
        <taxon>Plutellidae</taxon>
        <taxon>Plutella</taxon>
    </lineage>
</organism>
<protein>
    <submittedName>
        <fullName evidence="2">Uncharacterized protein</fullName>
    </submittedName>
</protein>
<evidence type="ECO:0000313" key="2">
    <source>
        <dbReference type="EMBL" id="KAG7304411.1"/>
    </source>
</evidence>
<evidence type="ECO:0000256" key="1">
    <source>
        <dbReference type="SAM" id="MobiDB-lite"/>
    </source>
</evidence>
<feature type="region of interest" description="Disordered" evidence="1">
    <location>
        <begin position="30"/>
        <end position="63"/>
    </location>
</feature>
<name>A0ABQ7QGT5_PLUXY</name>
<dbReference type="Proteomes" id="UP000823941">
    <property type="component" value="Chromosome 15"/>
</dbReference>
<comment type="caution">
    <text evidence="2">The sequence shown here is derived from an EMBL/GenBank/DDBJ whole genome shotgun (WGS) entry which is preliminary data.</text>
</comment>
<reference evidence="2 3" key="1">
    <citation type="submission" date="2021-06" db="EMBL/GenBank/DDBJ databases">
        <title>A haploid diamondback moth (Plutella xylostella L.) genome assembly resolves 31 chromosomes and identifies a diamide resistance mutation.</title>
        <authorList>
            <person name="Ward C.M."/>
            <person name="Perry K.D."/>
            <person name="Baker G."/>
            <person name="Powis K."/>
            <person name="Heckel D.G."/>
            <person name="Baxter S.W."/>
        </authorList>
    </citation>
    <scope>NUCLEOTIDE SEQUENCE [LARGE SCALE GENOMIC DNA]</scope>
    <source>
        <strain evidence="2 3">LV</strain>
        <tissue evidence="2">Single pupa</tissue>
    </source>
</reference>
<sequence>MPSLESTYSGLSIRSVQCLVEGAGVRLQGRRGGGAGAVSVRPHYAPRNGKLPLPADTASDSPV</sequence>
<gene>
    <name evidence="2" type="ORF">JYU34_011353</name>
</gene>
<keyword evidence="3" id="KW-1185">Reference proteome</keyword>
<accession>A0ABQ7QGT5</accession>
<evidence type="ECO:0000313" key="3">
    <source>
        <dbReference type="Proteomes" id="UP000823941"/>
    </source>
</evidence>